<dbReference type="PANTHER" id="PTHR33392">
    <property type="entry name" value="POLYISOPRENYL-TEICHOIC ACID--PEPTIDOGLYCAN TEICHOIC ACID TRANSFERASE TAGU"/>
    <property type="match status" value="1"/>
</dbReference>
<protein>
    <submittedName>
        <fullName evidence="6">LCP family protein required for cell wall assembly</fullName>
    </submittedName>
</protein>
<feature type="transmembrane region" description="Helical" evidence="3">
    <location>
        <begin position="46"/>
        <end position="66"/>
    </location>
</feature>
<dbReference type="EMBL" id="JACHGW010000004">
    <property type="protein sequence ID" value="MBB6052784.1"/>
    <property type="molecule type" value="Genomic_DNA"/>
</dbReference>
<dbReference type="InterPro" id="IPR004474">
    <property type="entry name" value="LytR_CpsA_psr"/>
</dbReference>
<dbReference type="Pfam" id="PF13399">
    <property type="entry name" value="LytR_C"/>
    <property type="match status" value="1"/>
</dbReference>
<dbReference type="InterPro" id="IPR027381">
    <property type="entry name" value="LytR/CpsA/Psr_C"/>
</dbReference>
<evidence type="ECO:0000256" key="2">
    <source>
        <dbReference type="SAM" id="MobiDB-lite"/>
    </source>
</evidence>
<evidence type="ECO:0000256" key="3">
    <source>
        <dbReference type="SAM" id="Phobius"/>
    </source>
</evidence>
<comment type="caution">
    <text evidence="6">The sequence shown here is derived from an EMBL/GenBank/DDBJ whole genome shotgun (WGS) entry which is preliminary data.</text>
</comment>
<feature type="domain" description="Cell envelope-related transcriptional attenuator" evidence="4">
    <location>
        <begin position="119"/>
        <end position="250"/>
    </location>
</feature>
<dbReference type="Proteomes" id="UP000520814">
    <property type="component" value="Unassembled WGS sequence"/>
</dbReference>
<dbReference type="Pfam" id="PF03816">
    <property type="entry name" value="LytR_cpsA_psr"/>
    <property type="match status" value="1"/>
</dbReference>
<evidence type="ECO:0000259" key="4">
    <source>
        <dbReference type="Pfam" id="PF03816"/>
    </source>
</evidence>
<keyword evidence="3" id="KW-1133">Transmembrane helix</keyword>
<feature type="domain" description="LytR/CpsA/Psr regulator C-terminal" evidence="5">
    <location>
        <begin position="395"/>
        <end position="489"/>
    </location>
</feature>
<evidence type="ECO:0000256" key="1">
    <source>
        <dbReference type="ARBA" id="ARBA00006068"/>
    </source>
</evidence>
<dbReference type="RefSeq" id="WP_184202409.1">
    <property type="nucleotide sequence ID" value="NZ_JACHGW010000004.1"/>
</dbReference>
<reference evidence="6 7" key="1">
    <citation type="submission" date="2020-08" db="EMBL/GenBank/DDBJ databases">
        <title>Genomic Encyclopedia of Type Strains, Phase IV (KMG-IV): sequencing the most valuable type-strain genomes for metagenomic binning, comparative biology and taxonomic classification.</title>
        <authorList>
            <person name="Goeker M."/>
        </authorList>
    </citation>
    <scope>NUCLEOTIDE SEQUENCE [LARGE SCALE GENOMIC DNA]</scope>
    <source>
        <strain evidence="6 7">DSM 23562</strain>
    </source>
</reference>
<dbReference type="AlphaFoldDB" id="A0A7W9SVN3"/>
<dbReference type="InterPro" id="IPR050922">
    <property type="entry name" value="LytR/CpsA/Psr_CW_biosynth"/>
</dbReference>
<gene>
    <name evidence="6" type="ORF">HNQ39_004605</name>
</gene>
<name>A0A7W9SVN3_ARMRO</name>
<organism evidence="6 7">
    <name type="scientific">Armatimonas rosea</name>
    <dbReference type="NCBI Taxonomy" id="685828"/>
    <lineage>
        <taxon>Bacteria</taxon>
        <taxon>Bacillati</taxon>
        <taxon>Armatimonadota</taxon>
        <taxon>Armatimonadia</taxon>
        <taxon>Armatimonadales</taxon>
        <taxon>Armatimonadaceae</taxon>
        <taxon>Armatimonas</taxon>
    </lineage>
</organism>
<dbReference type="NCBIfam" id="TIGR00350">
    <property type="entry name" value="lytR_cpsA_psr"/>
    <property type="match status" value="1"/>
</dbReference>
<keyword evidence="3" id="KW-0812">Transmembrane</keyword>
<comment type="similarity">
    <text evidence="1">Belongs to the LytR/CpsA/Psr (LCP) family.</text>
</comment>
<feature type="region of interest" description="Disordered" evidence="2">
    <location>
        <begin position="1"/>
        <end position="42"/>
    </location>
</feature>
<dbReference type="PANTHER" id="PTHR33392:SF6">
    <property type="entry name" value="POLYISOPRENYL-TEICHOIC ACID--PEPTIDOGLYCAN TEICHOIC ACID TRANSFERASE TAGU"/>
    <property type="match status" value="1"/>
</dbReference>
<evidence type="ECO:0000259" key="5">
    <source>
        <dbReference type="Pfam" id="PF13399"/>
    </source>
</evidence>
<proteinExistence type="inferred from homology"/>
<evidence type="ECO:0000313" key="7">
    <source>
        <dbReference type="Proteomes" id="UP000520814"/>
    </source>
</evidence>
<keyword evidence="7" id="KW-1185">Reference proteome</keyword>
<keyword evidence="3" id="KW-0472">Membrane</keyword>
<evidence type="ECO:0000313" key="6">
    <source>
        <dbReference type="EMBL" id="MBB6052784.1"/>
    </source>
</evidence>
<dbReference type="Gene3D" id="3.40.630.190">
    <property type="entry name" value="LCP protein"/>
    <property type="match status" value="1"/>
</dbReference>
<accession>A0A7W9SVN3</accession>
<sequence>MNGRSKVNGKTPPPPQHRRASAPAPLPPVGRRTGRRRKRGNPLGKLLGLGALAAVVAGGIWAGKMFPKLLPGSSVRDILDLYNNPAKFFPKKDQITVLLIGKDYSYDKNYQRYTGKSSRADSIMLLSLDFKTRHVSALSIPRDTRVRVAGNTGKINATLSNDTYPGRGGPALLCEAVEDITGIKPDYYIAVKPDAVGNLVKELGGVDVETIDAIEYNDFKAGLHVKLPKGPVHIATADEAIGYCRYREIDPYVRNADGSAVFVGKDSRGVPLFKRKSPAEISALNQCQENGDTRRMVRQQNMIRAMIASGKRQILHADTLVDTALKQFDTNLERPQIFAIASLYRNTQPDQVASGTLAGAFEKHKPFFFIPDRRKTEALVQWLVYGDEKAANRVTTVAVQNATDISGAARRAAELLRAEGNFDADYVTDGPKTQATATTIQFTRAVNKPRAEMIAKLLGGGTVKKDLGPDRSGSLSENVPDITVVLGSDLAPRLGEQSALR</sequence>
<dbReference type="Gene3D" id="3.30.70.2390">
    <property type="match status" value="1"/>
</dbReference>